<dbReference type="AlphaFoldDB" id="A0A8J3T464"/>
<name>A0A8J3T464_9ACTN</name>
<organism evidence="2 3">
    <name type="scientific">Planobispora takensis</name>
    <dbReference type="NCBI Taxonomy" id="1367882"/>
    <lineage>
        <taxon>Bacteria</taxon>
        <taxon>Bacillati</taxon>
        <taxon>Actinomycetota</taxon>
        <taxon>Actinomycetes</taxon>
        <taxon>Streptosporangiales</taxon>
        <taxon>Streptosporangiaceae</taxon>
        <taxon>Planobispora</taxon>
    </lineage>
</organism>
<accession>A0A8J3T464</accession>
<dbReference type="Pfam" id="PF19761">
    <property type="entry name" value="DUF6248"/>
    <property type="match status" value="1"/>
</dbReference>
<protein>
    <submittedName>
        <fullName evidence="2">Uncharacterized protein</fullName>
    </submittedName>
</protein>
<feature type="compositionally biased region" description="Low complexity" evidence="1">
    <location>
        <begin position="498"/>
        <end position="508"/>
    </location>
</feature>
<feature type="region of interest" description="Disordered" evidence="1">
    <location>
        <begin position="431"/>
        <end position="518"/>
    </location>
</feature>
<sequence length="518" mass="56799">MTTSEAPARSPRAGASPRHHPAPAPTLTFPAEAAEWIRQNAWTAYMRRIYAERPGYYTACACQYGGGACLSSDKPGRHARCHLGAPLPQPETLIVGHDQMAAAFTEPYRHPAVSATGWHPTRTAQVWLADRVCAWSCPCECGHPGPEPAHAHHPGPLAQQPRRRPPMSAEAAAWVREHAWTARMRLLFERLPSTFTLCACQWASGSCRWSGEHATCDRALPLPYYETCIYNQHGHSLELAESFRHATPYPAGWLSSSDAMVWLADRTCREVCACGCNHDRHHGAPYSPARRPPAAPPPAPTPTRAPVTSPGAQVMTEAQAAWVREHVWTETMRRVQETHPGFYTVCFCQRGPCAQCTGGDHERCRFPKPLFSREGMIASRTGAAPACFAQPYAHRTRDGAPQPTTVAQVWLADRVCCWVCTCECRTTAPGSPPGDVDHAPVTGAPEMLPGFDLLPTLAPRPRPRRPRTTSRPPAAGMEPLLTDEDLTAALRPSRRPDTTQTTITTRPPTGGPVDHHEQ</sequence>
<feature type="region of interest" description="Disordered" evidence="1">
    <location>
        <begin position="1"/>
        <end position="26"/>
    </location>
</feature>
<reference evidence="2" key="1">
    <citation type="submission" date="2021-01" db="EMBL/GenBank/DDBJ databases">
        <title>Whole genome shotgun sequence of Planobispora takensis NBRC 109077.</title>
        <authorList>
            <person name="Komaki H."/>
            <person name="Tamura T."/>
        </authorList>
    </citation>
    <scope>NUCLEOTIDE SEQUENCE</scope>
    <source>
        <strain evidence="2">NBRC 109077</strain>
    </source>
</reference>
<evidence type="ECO:0000256" key="1">
    <source>
        <dbReference type="SAM" id="MobiDB-lite"/>
    </source>
</evidence>
<dbReference type="EMBL" id="BOOK01000077">
    <property type="protein sequence ID" value="GII05747.1"/>
    <property type="molecule type" value="Genomic_DNA"/>
</dbReference>
<dbReference type="InterPro" id="IPR046215">
    <property type="entry name" value="DUF6248"/>
</dbReference>
<comment type="caution">
    <text evidence="2">The sequence shown here is derived from an EMBL/GenBank/DDBJ whole genome shotgun (WGS) entry which is preliminary data.</text>
</comment>
<feature type="compositionally biased region" description="Pro residues" evidence="1">
    <location>
        <begin position="290"/>
        <end position="303"/>
    </location>
</feature>
<feature type="region of interest" description="Disordered" evidence="1">
    <location>
        <begin position="285"/>
        <end position="312"/>
    </location>
</feature>
<keyword evidence="3" id="KW-1185">Reference proteome</keyword>
<feature type="compositionally biased region" description="Low complexity" evidence="1">
    <location>
        <begin position="1"/>
        <end position="16"/>
    </location>
</feature>
<dbReference type="Proteomes" id="UP000634476">
    <property type="component" value="Unassembled WGS sequence"/>
</dbReference>
<gene>
    <name evidence="2" type="ORF">Pta02_77550</name>
</gene>
<evidence type="ECO:0000313" key="3">
    <source>
        <dbReference type="Proteomes" id="UP000634476"/>
    </source>
</evidence>
<proteinExistence type="predicted"/>
<evidence type="ECO:0000313" key="2">
    <source>
        <dbReference type="EMBL" id="GII05747.1"/>
    </source>
</evidence>